<evidence type="ECO:0000313" key="3">
    <source>
        <dbReference type="Proteomes" id="UP000663827"/>
    </source>
</evidence>
<dbReference type="Gene3D" id="3.40.50.1460">
    <property type="match status" value="1"/>
</dbReference>
<name>A0A8H3HL86_9AGAM</name>
<proteinExistence type="predicted"/>
<evidence type="ECO:0000256" key="1">
    <source>
        <dbReference type="SAM" id="MobiDB-lite"/>
    </source>
</evidence>
<accession>A0A8H3HL86</accession>
<feature type="region of interest" description="Disordered" evidence="1">
    <location>
        <begin position="171"/>
        <end position="201"/>
    </location>
</feature>
<comment type="caution">
    <text evidence="2">The sequence shown here is derived from an EMBL/GenBank/DDBJ whole genome shotgun (WGS) entry which is preliminary data.</text>
</comment>
<gene>
    <name evidence="2" type="ORF">RDB_LOCUS16905</name>
</gene>
<dbReference type="Proteomes" id="UP000663827">
    <property type="component" value="Unassembled WGS sequence"/>
</dbReference>
<evidence type="ECO:0000313" key="2">
    <source>
        <dbReference type="EMBL" id="CAE7072892.1"/>
    </source>
</evidence>
<protein>
    <submittedName>
        <fullName evidence="2">Uncharacterized protein</fullName>
    </submittedName>
</protein>
<dbReference type="AlphaFoldDB" id="A0A8H3HL86"/>
<dbReference type="EMBL" id="CAJNJQ010000358">
    <property type="protein sequence ID" value="CAE7072892.1"/>
    <property type="molecule type" value="Genomic_DNA"/>
</dbReference>
<organism evidence="2 3">
    <name type="scientific">Rhizoctonia solani</name>
    <dbReference type="NCBI Taxonomy" id="456999"/>
    <lineage>
        <taxon>Eukaryota</taxon>
        <taxon>Fungi</taxon>
        <taxon>Dikarya</taxon>
        <taxon>Basidiomycota</taxon>
        <taxon>Agaricomycotina</taxon>
        <taxon>Agaricomycetes</taxon>
        <taxon>Cantharellales</taxon>
        <taxon>Ceratobasidiaceae</taxon>
        <taxon>Rhizoctonia</taxon>
    </lineage>
</organism>
<reference evidence="2" key="1">
    <citation type="submission" date="2021-01" db="EMBL/GenBank/DDBJ databases">
        <authorList>
            <person name="Kaushik A."/>
        </authorList>
    </citation>
    <scope>NUCLEOTIDE SEQUENCE</scope>
    <source>
        <strain evidence="2">AG5</strain>
    </source>
</reference>
<feature type="compositionally biased region" description="Polar residues" evidence="1">
    <location>
        <begin position="176"/>
        <end position="193"/>
    </location>
</feature>
<sequence>MAPTSAISRIVSSMLAPSLGTNSEQFQQLSEGMSIRPRPTRGLTSCVVDAGSLAPNDAAFAVTYWNNGRTPANKRGKSSSVQTLGSSYVGRMFQVDNEPVLTEEPSSITDTTGTAGGGLGISAQPSCFNAIQALALCQPIPEGSETLKSGTSPQSHAEAKVEIEERGPGYTALREGNTSNEELQVRCPNTDSRSPLAPVYDPPLPRKPLAWRVGTDPVSLLARDTVAKSSVRPHPLRTASTHNSNKAVFRYSSESPLQASLYTGSRIPPLFMLVIAVAYNGLEDPQHDFELLQTWLKNHKSGRICFRGISGEEATREKIEEAIRELYGQALHVHGSKLLILFTGEGDNTNRMHLMGGRFITDTDIRNWLWRVRSEARPASVPITVVLDYCRTNKHIPLTNNFSTVGIA</sequence>